<accession>A0A3N4IJM6</accession>
<dbReference type="SUPFAM" id="SSF103506">
    <property type="entry name" value="Mitochondrial carrier"/>
    <property type="match status" value="1"/>
</dbReference>
<gene>
    <name evidence="7" type="ORF">BJ508DRAFT_412016</name>
</gene>
<dbReference type="GO" id="GO:0016020">
    <property type="term" value="C:membrane"/>
    <property type="evidence" value="ECO:0007669"/>
    <property type="project" value="UniProtKB-SubCell"/>
</dbReference>
<name>A0A3N4IJM6_ASCIM</name>
<evidence type="ECO:0008006" key="9">
    <source>
        <dbReference type="Google" id="ProtNLM"/>
    </source>
</evidence>
<feature type="compositionally biased region" description="Pro residues" evidence="6">
    <location>
        <begin position="425"/>
        <end position="435"/>
    </location>
</feature>
<evidence type="ECO:0000256" key="4">
    <source>
        <dbReference type="ARBA" id="ARBA00022989"/>
    </source>
</evidence>
<feature type="compositionally biased region" description="Polar residues" evidence="6">
    <location>
        <begin position="20"/>
        <end position="34"/>
    </location>
</feature>
<keyword evidence="4" id="KW-1133">Transmembrane helix</keyword>
<comment type="subcellular location">
    <subcellularLocation>
        <location evidence="1">Membrane</location>
    </subcellularLocation>
</comment>
<feature type="region of interest" description="Disordered" evidence="6">
    <location>
        <begin position="12"/>
        <end position="50"/>
    </location>
</feature>
<protein>
    <recommendedName>
        <fullName evidence="9">Mitochondrial carrier</fullName>
    </recommendedName>
</protein>
<feature type="compositionally biased region" description="Polar residues" evidence="6">
    <location>
        <begin position="407"/>
        <end position="424"/>
    </location>
</feature>
<dbReference type="EMBL" id="ML119653">
    <property type="protein sequence ID" value="RPA85637.1"/>
    <property type="molecule type" value="Genomic_DNA"/>
</dbReference>
<evidence type="ECO:0000256" key="3">
    <source>
        <dbReference type="ARBA" id="ARBA00022792"/>
    </source>
</evidence>
<evidence type="ECO:0000256" key="5">
    <source>
        <dbReference type="ARBA" id="ARBA00023136"/>
    </source>
</evidence>
<keyword evidence="2" id="KW-0812">Transmembrane</keyword>
<dbReference type="InterPro" id="IPR023395">
    <property type="entry name" value="MCP_dom_sf"/>
</dbReference>
<evidence type="ECO:0000313" key="8">
    <source>
        <dbReference type="Proteomes" id="UP000275078"/>
    </source>
</evidence>
<evidence type="ECO:0000256" key="2">
    <source>
        <dbReference type="ARBA" id="ARBA00022692"/>
    </source>
</evidence>
<feature type="compositionally biased region" description="Low complexity" evidence="6">
    <location>
        <begin position="329"/>
        <end position="344"/>
    </location>
</feature>
<feature type="region of interest" description="Disordered" evidence="6">
    <location>
        <begin position="405"/>
        <end position="465"/>
    </location>
</feature>
<keyword evidence="3" id="KW-0999">Mitochondrion inner membrane</keyword>
<evidence type="ECO:0000313" key="7">
    <source>
        <dbReference type="EMBL" id="RPA85637.1"/>
    </source>
</evidence>
<keyword evidence="3" id="KW-0496">Mitochondrion</keyword>
<feature type="compositionally biased region" description="Basic residues" evidence="6">
    <location>
        <begin position="438"/>
        <end position="456"/>
    </location>
</feature>
<reference evidence="7 8" key="1">
    <citation type="journal article" date="2018" name="Nat. Ecol. Evol.">
        <title>Pezizomycetes genomes reveal the molecular basis of ectomycorrhizal truffle lifestyle.</title>
        <authorList>
            <person name="Murat C."/>
            <person name="Payen T."/>
            <person name="Noel B."/>
            <person name="Kuo A."/>
            <person name="Morin E."/>
            <person name="Chen J."/>
            <person name="Kohler A."/>
            <person name="Krizsan K."/>
            <person name="Balestrini R."/>
            <person name="Da Silva C."/>
            <person name="Montanini B."/>
            <person name="Hainaut M."/>
            <person name="Levati E."/>
            <person name="Barry K.W."/>
            <person name="Belfiori B."/>
            <person name="Cichocki N."/>
            <person name="Clum A."/>
            <person name="Dockter R.B."/>
            <person name="Fauchery L."/>
            <person name="Guy J."/>
            <person name="Iotti M."/>
            <person name="Le Tacon F."/>
            <person name="Lindquist E.A."/>
            <person name="Lipzen A."/>
            <person name="Malagnac F."/>
            <person name="Mello A."/>
            <person name="Molinier V."/>
            <person name="Miyauchi S."/>
            <person name="Poulain J."/>
            <person name="Riccioni C."/>
            <person name="Rubini A."/>
            <person name="Sitrit Y."/>
            <person name="Splivallo R."/>
            <person name="Traeger S."/>
            <person name="Wang M."/>
            <person name="Zifcakova L."/>
            <person name="Wipf D."/>
            <person name="Zambonelli A."/>
            <person name="Paolocci F."/>
            <person name="Nowrousian M."/>
            <person name="Ottonello S."/>
            <person name="Baldrian P."/>
            <person name="Spatafora J.W."/>
            <person name="Henrissat B."/>
            <person name="Nagy L.G."/>
            <person name="Aury J.M."/>
            <person name="Wincker P."/>
            <person name="Grigoriev I.V."/>
            <person name="Bonfante P."/>
            <person name="Martin F.M."/>
        </authorList>
    </citation>
    <scope>NUCLEOTIDE SEQUENCE [LARGE SCALE GENOMIC DNA]</scope>
    <source>
        <strain evidence="7 8">RN42</strain>
    </source>
</reference>
<feature type="region of interest" description="Disordered" evidence="6">
    <location>
        <begin position="315"/>
        <end position="349"/>
    </location>
</feature>
<proteinExistence type="predicted"/>
<evidence type="ECO:0000256" key="1">
    <source>
        <dbReference type="ARBA" id="ARBA00004370"/>
    </source>
</evidence>
<dbReference type="AlphaFoldDB" id="A0A3N4IJM6"/>
<sequence length="570" mass="63204">MRNGILIRGLGRRSFEPIATDTNTPPSQSSQQLTPVPPAPASITSNGDTITPDVNPFSVPPTQHQLNTAQNEVLRKVSDLLKGKSGKVMDHEELVWENEVGLIVSAVDMAVNYLIFWPLVAIRNRIQTFTRFEGERLRDIFYNAVFVEGPKGLYQGMAAHLAFQIVGIAKELAKDRVLRWMDERGYIEGKRRRTWAKRLAMGLDGIFWVTVLYPMYRYSLLQTNLLLPATPLIPNPLTLHSFRSLPSIFPLPTPLFSLGTGRFLFHHLSHSSLLYVALNRTLITRLRSETFRLLIHTLPKPTNPDAASLRATLEFEGTSSPPPYRRPRAPSTSSTHSSHSSTSSSHHETDTTNIILSDIDSGQQYTVSVPPPDLPPTHLQNEDYLSDDEFLAAIQDDAVRFTESLFDPNSSLPTPAAPQGQTSDLPPPPLPPPSVAPRTRHRRKHRSNRKGPHHRVTTLSQHPADAAASQAGDAVANFFCLFLESAALRCLAHEFLPASRQGEVWGVLDLKGGLVNTVKSLMVEWAVSWVAWEVTLGVAGTVGGRWFGYPKGKVEKKKEGRELVDSGLGF</sequence>
<organism evidence="7 8">
    <name type="scientific">Ascobolus immersus RN42</name>
    <dbReference type="NCBI Taxonomy" id="1160509"/>
    <lineage>
        <taxon>Eukaryota</taxon>
        <taxon>Fungi</taxon>
        <taxon>Dikarya</taxon>
        <taxon>Ascomycota</taxon>
        <taxon>Pezizomycotina</taxon>
        <taxon>Pezizomycetes</taxon>
        <taxon>Pezizales</taxon>
        <taxon>Ascobolaceae</taxon>
        <taxon>Ascobolus</taxon>
    </lineage>
</organism>
<dbReference type="OrthoDB" id="5383784at2759"/>
<evidence type="ECO:0000256" key="6">
    <source>
        <dbReference type="SAM" id="MobiDB-lite"/>
    </source>
</evidence>
<keyword evidence="5" id="KW-0472">Membrane</keyword>
<dbReference type="Proteomes" id="UP000275078">
    <property type="component" value="Unassembled WGS sequence"/>
</dbReference>
<keyword evidence="8" id="KW-1185">Reference proteome</keyword>